<dbReference type="Proteomes" id="UP000195570">
    <property type="component" value="Unassembled WGS sequence"/>
</dbReference>
<protein>
    <submittedName>
        <fullName evidence="2">Uncharacterized protein</fullName>
    </submittedName>
</protein>
<dbReference type="GeneID" id="92377412"/>
<evidence type="ECO:0000313" key="3">
    <source>
        <dbReference type="Proteomes" id="UP000195570"/>
    </source>
</evidence>
<dbReference type="RefSeq" id="XP_067082472.1">
    <property type="nucleotide sequence ID" value="XM_067226371.1"/>
</dbReference>
<comment type="caution">
    <text evidence="2">The sequence shown here is derived from an EMBL/GenBank/DDBJ whole genome shotgun (WGS) entry which is preliminary data.</text>
</comment>
<feature type="region of interest" description="Disordered" evidence="1">
    <location>
        <begin position="174"/>
        <end position="204"/>
    </location>
</feature>
<dbReference type="AlphaFoldDB" id="A0A1G4IHH6"/>
<feature type="compositionally biased region" description="Low complexity" evidence="1">
    <location>
        <begin position="25"/>
        <end position="34"/>
    </location>
</feature>
<feature type="compositionally biased region" description="Polar residues" evidence="1">
    <location>
        <begin position="49"/>
        <end position="60"/>
    </location>
</feature>
<proteinExistence type="predicted"/>
<accession>A0A1G4IHH6</accession>
<reference evidence="2" key="1">
    <citation type="submission" date="2016-09" db="EMBL/GenBank/DDBJ databases">
        <authorList>
            <person name="Hebert L."/>
            <person name="Moumen B."/>
        </authorList>
    </citation>
    <scope>NUCLEOTIDE SEQUENCE [LARGE SCALE GENOMIC DNA]</scope>
    <source>
        <strain evidence="2">OVI</strain>
    </source>
</reference>
<feature type="compositionally biased region" description="Polar residues" evidence="1">
    <location>
        <begin position="67"/>
        <end position="84"/>
    </location>
</feature>
<name>A0A1G4IHH6_TRYEQ</name>
<organism evidence="2 3">
    <name type="scientific">Trypanosoma equiperdum</name>
    <dbReference type="NCBI Taxonomy" id="5694"/>
    <lineage>
        <taxon>Eukaryota</taxon>
        <taxon>Discoba</taxon>
        <taxon>Euglenozoa</taxon>
        <taxon>Kinetoplastea</taxon>
        <taxon>Metakinetoplastina</taxon>
        <taxon>Trypanosomatida</taxon>
        <taxon>Trypanosomatidae</taxon>
        <taxon>Trypanosoma</taxon>
    </lineage>
</organism>
<evidence type="ECO:0000256" key="1">
    <source>
        <dbReference type="SAM" id="MobiDB-lite"/>
    </source>
</evidence>
<feature type="region of interest" description="Disordered" evidence="1">
    <location>
        <begin position="1"/>
        <end position="84"/>
    </location>
</feature>
<keyword evidence="3" id="KW-1185">Reference proteome</keyword>
<sequence>MKRPWGESVGTQSNHTRTDGVQEPSASAELAASANDDTQVRSDGRNVRVRSSGSPRTIDTGNGGGSTVVSPQRQLSDQRLPQASSRHELLEGTSEFLLRTEGNIPCSFGNVPKDSIGYESQCCWNLYNNTGTTHYEPPWRTCLAVEKNRENPYYLPWLDSMKIPPLDELLSKVDERKSKAATSGDVDSGTNDSNVKDGSTKHAD</sequence>
<feature type="compositionally biased region" description="Basic and acidic residues" evidence="1">
    <location>
        <begin position="194"/>
        <end position="204"/>
    </location>
</feature>
<dbReference type="EMBL" id="CZPT02001752">
    <property type="protein sequence ID" value="SCU71890.1"/>
    <property type="molecule type" value="Genomic_DNA"/>
</dbReference>
<gene>
    <name evidence="2" type="ORF">TEOVI_000347200</name>
</gene>
<dbReference type="VEuPathDB" id="TriTrypDB:TEOVI_000347200"/>
<evidence type="ECO:0000313" key="2">
    <source>
        <dbReference type="EMBL" id="SCU71890.1"/>
    </source>
</evidence>